<feature type="binding site" evidence="5">
    <location>
        <position position="57"/>
    </location>
    <ligand>
        <name>ATP</name>
        <dbReference type="ChEBI" id="CHEBI:30616"/>
    </ligand>
</feature>
<dbReference type="PANTHER" id="PTHR43289:SF34">
    <property type="entry name" value="SERINE_THREONINE-PROTEIN KINASE YBDM-RELATED"/>
    <property type="match status" value="1"/>
</dbReference>
<keyword evidence="2 5" id="KW-0547">Nucleotide-binding</keyword>
<feature type="transmembrane region" description="Helical" evidence="6">
    <location>
        <begin position="523"/>
        <end position="546"/>
    </location>
</feature>
<evidence type="ECO:0000256" key="6">
    <source>
        <dbReference type="SAM" id="Phobius"/>
    </source>
</evidence>
<protein>
    <submittedName>
        <fullName evidence="8">DUF4328 domain-containing protein</fullName>
    </submittedName>
</protein>
<reference evidence="8 9" key="1">
    <citation type="submission" date="2019-05" db="EMBL/GenBank/DDBJ databases">
        <title>Draft genome sequence of Nonomuraea zeae DSM 100528.</title>
        <authorList>
            <person name="Saricaoglu S."/>
            <person name="Isik K."/>
        </authorList>
    </citation>
    <scope>NUCLEOTIDE SEQUENCE [LARGE SCALE GENOMIC DNA]</scope>
    <source>
        <strain evidence="8 9">DSM 100528</strain>
    </source>
</reference>
<dbReference type="PROSITE" id="PS00108">
    <property type="entry name" value="PROTEIN_KINASE_ST"/>
    <property type="match status" value="1"/>
</dbReference>
<dbReference type="OrthoDB" id="9762169at2"/>
<dbReference type="Gene3D" id="1.10.510.10">
    <property type="entry name" value="Transferase(Phosphotransferase) domain 1"/>
    <property type="match status" value="1"/>
</dbReference>
<evidence type="ECO:0000256" key="3">
    <source>
        <dbReference type="ARBA" id="ARBA00022777"/>
    </source>
</evidence>
<gene>
    <name evidence="8" type="ORF">ETD85_05735</name>
</gene>
<keyword evidence="3" id="KW-0418">Kinase</keyword>
<dbReference type="SUPFAM" id="SSF56112">
    <property type="entry name" value="Protein kinase-like (PK-like)"/>
    <property type="match status" value="1"/>
</dbReference>
<dbReference type="Proteomes" id="UP000306628">
    <property type="component" value="Unassembled WGS sequence"/>
</dbReference>
<keyword evidence="6" id="KW-1133">Transmembrane helix</keyword>
<evidence type="ECO:0000313" key="9">
    <source>
        <dbReference type="Proteomes" id="UP000306628"/>
    </source>
</evidence>
<dbReference type="GO" id="GO:0004674">
    <property type="term" value="F:protein serine/threonine kinase activity"/>
    <property type="evidence" value="ECO:0007669"/>
    <property type="project" value="TreeGrafter"/>
</dbReference>
<dbReference type="EMBL" id="VCKX01000011">
    <property type="protein sequence ID" value="TMR38131.1"/>
    <property type="molecule type" value="Genomic_DNA"/>
</dbReference>
<evidence type="ECO:0000256" key="1">
    <source>
        <dbReference type="ARBA" id="ARBA00022679"/>
    </source>
</evidence>
<dbReference type="InterPro" id="IPR011009">
    <property type="entry name" value="Kinase-like_dom_sf"/>
</dbReference>
<evidence type="ECO:0000256" key="5">
    <source>
        <dbReference type="PROSITE-ProRule" id="PRU10141"/>
    </source>
</evidence>
<dbReference type="InterPro" id="IPR008271">
    <property type="entry name" value="Ser/Thr_kinase_AS"/>
</dbReference>
<dbReference type="GO" id="GO:0005524">
    <property type="term" value="F:ATP binding"/>
    <property type="evidence" value="ECO:0007669"/>
    <property type="project" value="UniProtKB-UniRule"/>
</dbReference>
<evidence type="ECO:0000256" key="4">
    <source>
        <dbReference type="ARBA" id="ARBA00022840"/>
    </source>
</evidence>
<keyword evidence="4 5" id="KW-0067">ATP-binding</keyword>
<dbReference type="InterPro" id="IPR025565">
    <property type="entry name" value="DUF4328"/>
</dbReference>
<proteinExistence type="predicted"/>
<dbReference type="Gene3D" id="3.30.200.20">
    <property type="entry name" value="Phosphorylase Kinase, domain 1"/>
    <property type="match status" value="1"/>
</dbReference>
<dbReference type="PROSITE" id="PS50011">
    <property type="entry name" value="PROTEIN_KINASE_DOM"/>
    <property type="match status" value="1"/>
</dbReference>
<comment type="caution">
    <text evidence="8">The sequence shown here is derived from an EMBL/GenBank/DDBJ whole genome shotgun (WGS) entry which is preliminary data.</text>
</comment>
<keyword evidence="6" id="KW-0472">Membrane</keyword>
<dbReference type="Pfam" id="PF00069">
    <property type="entry name" value="Pkinase"/>
    <property type="match status" value="1"/>
</dbReference>
<evidence type="ECO:0000313" key="8">
    <source>
        <dbReference type="EMBL" id="TMR38131.1"/>
    </source>
</evidence>
<sequence>MIRRTILKEREPPAVQPLRGQDPDRIADYRLIGRLGEGGMGVVYLARSPRGRMVAVKTIRADLAAAPDFRRRFAKEVAVAQQVGGEWTAAVLAADPEAALPWVATAYVAGPTLHQVVAEQRGPLPEHSVRGLASGLCRALGDIHAAGLIHRDLKPSNVMVTIDGPKVIDFGIVRALDASTTGGLTSTGAVIGSPGFMSPEQIRGESLTEASDIFSLGTVLAFAAAGRLPFDAPESQLHALMYRVVHEPPDLTGVPEPLLGLIEGCLAKDPADRPTLAQLREREETQYRLLGPWLPSEVLARLGQEAVQLLDQEDPRTRMILAAGDTPGAAQVTEAMAAAPTRPPQPLTARLTMSVAGPDAPATGNQPHQQPKVLRPRLVDERRRARGRALPADGYRAGVYWLLALFALVSVLTAVQQLIVAADPTDQYLGYSTWWGSRSEMEETAYVLTGAQALFGVGLVVSWLIWSARVRAVAERLTPGQLRYPAFMAVVGWFIPVGNVFLPKQIANDVWHASSPPGRGSGMAPAGLLHTWWFVWLATFLTWPLFWTPWTETIEVNYPQEDSDGTFARWYVFEPLTWIGLTLHVLVVPAAVVTALYVHRLTAMQAAKRRGPQPPGR</sequence>
<keyword evidence="9" id="KW-1185">Reference proteome</keyword>
<dbReference type="PROSITE" id="PS00107">
    <property type="entry name" value="PROTEIN_KINASE_ATP"/>
    <property type="match status" value="1"/>
</dbReference>
<evidence type="ECO:0000259" key="7">
    <source>
        <dbReference type="PROSITE" id="PS50011"/>
    </source>
</evidence>
<dbReference type="InterPro" id="IPR000719">
    <property type="entry name" value="Prot_kinase_dom"/>
</dbReference>
<feature type="transmembrane region" description="Helical" evidence="6">
    <location>
        <begin position="576"/>
        <end position="598"/>
    </location>
</feature>
<evidence type="ECO:0000256" key="2">
    <source>
        <dbReference type="ARBA" id="ARBA00022741"/>
    </source>
</evidence>
<feature type="domain" description="Protein kinase" evidence="7">
    <location>
        <begin position="29"/>
        <end position="294"/>
    </location>
</feature>
<dbReference type="SMART" id="SM00220">
    <property type="entry name" value="S_TKc"/>
    <property type="match status" value="1"/>
</dbReference>
<dbReference type="InterPro" id="IPR017441">
    <property type="entry name" value="Protein_kinase_ATP_BS"/>
</dbReference>
<dbReference type="Pfam" id="PF14219">
    <property type="entry name" value="DUF4328"/>
    <property type="match status" value="1"/>
</dbReference>
<accession>A0A5S4H0A8</accession>
<name>A0A5S4H0A8_9ACTN</name>
<feature type="transmembrane region" description="Helical" evidence="6">
    <location>
        <begin position="444"/>
        <end position="466"/>
    </location>
</feature>
<organism evidence="8 9">
    <name type="scientific">Nonomuraea zeae</name>
    <dbReference type="NCBI Taxonomy" id="1642303"/>
    <lineage>
        <taxon>Bacteria</taxon>
        <taxon>Bacillati</taxon>
        <taxon>Actinomycetota</taxon>
        <taxon>Actinomycetes</taxon>
        <taxon>Streptosporangiales</taxon>
        <taxon>Streptosporangiaceae</taxon>
        <taxon>Nonomuraea</taxon>
    </lineage>
</organism>
<dbReference type="PANTHER" id="PTHR43289">
    <property type="entry name" value="MITOGEN-ACTIVATED PROTEIN KINASE KINASE KINASE 20-RELATED"/>
    <property type="match status" value="1"/>
</dbReference>
<dbReference type="CDD" id="cd14014">
    <property type="entry name" value="STKc_PknB_like"/>
    <property type="match status" value="1"/>
</dbReference>
<dbReference type="AlphaFoldDB" id="A0A5S4H0A8"/>
<keyword evidence="1" id="KW-0808">Transferase</keyword>
<feature type="transmembrane region" description="Helical" evidence="6">
    <location>
        <begin position="399"/>
        <end position="423"/>
    </location>
</feature>
<keyword evidence="6" id="KW-0812">Transmembrane</keyword>